<name>A0A7Y2M490_9MICO</name>
<evidence type="ECO:0000313" key="3">
    <source>
        <dbReference type="EMBL" id="NNH04818.1"/>
    </source>
</evidence>
<dbReference type="PANTHER" id="PTHR19136">
    <property type="entry name" value="MOLYBDENUM COFACTOR GUANYLYLTRANSFERASE"/>
    <property type="match status" value="1"/>
</dbReference>
<dbReference type="InterPro" id="IPR029044">
    <property type="entry name" value="Nucleotide-diphossugar_trans"/>
</dbReference>
<evidence type="ECO:0000259" key="2">
    <source>
        <dbReference type="Pfam" id="PF12804"/>
    </source>
</evidence>
<organism evidence="3 4">
    <name type="scientific">Microbacterium ulmi</name>
    <dbReference type="NCBI Taxonomy" id="179095"/>
    <lineage>
        <taxon>Bacteria</taxon>
        <taxon>Bacillati</taxon>
        <taxon>Actinomycetota</taxon>
        <taxon>Actinomycetes</taxon>
        <taxon>Micrococcales</taxon>
        <taxon>Microbacteriaceae</taxon>
        <taxon>Microbacterium</taxon>
    </lineage>
</organism>
<dbReference type="Gene3D" id="3.90.550.10">
    <property type="entry name" value="Spore Coat Polysaccharide Biosynthesis Protein SpsA, Chain A"/>
    <property type="match status" value="1"/>
</dbReference>
<sequence>MTAGRGDATGSGPGELDTVGAILLAGGRATRMGGATKPLLEIDGRSLLARAVAAVAEAGARPVTVAAEVLDPALEVEWVREDPPFGGPAAATIAVLDAWAARGDDPPWTFLLACDLPHVDAAVARLSSDILLLPADTDGICLADPSSRPQWLTGLYRTVALRRGAAALPDRGRGASVQALLDDLAIAVVPAPEGLTADVDTWEDLVRARTEARHPVARTEEDA</sequence>
<keyword evidence="1 3" id="KW-0808">Transferase</keyword>
<protein>
    <submittedName>
        <fullName evidence="3">NTP transferase domain-containing protein</fullName>
    </submittedName>
</protein>
<evidence type="ECO:0000256" key="1">
    <source>
        <dbReference type="ARBA" id="ARBA00022679"/>
    </source>
</evidence>
<dbReference type="InterPro" id="IPR025877">
    <property type="entry name" value="MobA-like_NTP_Trfase"/>
</dbReference>
<dbReference type="RefSeq" id="WP_167035166.1">
    <property type="nucleotide sequence ID" value="NZ_BAAANA010000002.1"/>
</dbReference>
<dbReference type="Proteomes" id="UP000543598">
    <property type="component" value="Unassembled WGS sequence"/>
</dbReference>
<proteinExistence type="predicted"/>
<gene>
    <name evidence="3" type="ORF">HLA99_13275</name>
</gene>
<comment type="caution">
    <text evidence="3">The sequence shown here is derived from an EMBL/GenBank/DDBJ whole genome shotgun (WGS) entry which is preliminary data.</text>
</comment>
<accession>A0A7Y2M490</accession>
<dbReference type="PANTHER" id="PTHR19136:SF81">
    <property type="entry name" value="MOLYBDENUM COFACTOR GUANYLYLTRANSFERASE"/>
    <property type="match status" value="1"/>
</dbReference>
<dbReference type="EMBL" id="JABEMB010000023">
    <property type="protein sequence ID" value="NNH04818.1"/>
    <property type="molecule type" value="Genomic_DNA"/>
</dbReference>
<dbReference type="Pfam" id="PF12804">
    <property type="entry name" value="NTP_transf_3"/>
    <property type="match status" value="1"/>
</dbReference>
<dbReference type="AlphaFoldDB" id="A0A7Y2M490"/>
<feature type="domain" description="MobA-like NTP transferase" evidence="2">
    <location>
        <begin position="21"/>
        <end position="177"/>
    </location>
</feature>
<keyword evidence="4" id="KW-1185">Reference proteome</keyword>
<dbReference type="GO" id="GO:0016779">
    <property type="term" value="F:nucleotidyltransferase activity"/>
    <property type="evidence" value="ECO:0007669"/>
    <property type="project" value="TreeGrafter"/>
</dbReference>
<evidence type="ECO:0000313" key="4">
    <source>
        <dbReference type="Proteomes" id="UP000543598"/>
    </source>
</evidence>
<reference evidence="3 4" key="1">
    <citation type="submission" date="2020-05" db="EMBL/GenBank/DDBJ databases">
        <title>MicrobeNet Type strains.</title>
        <authorList>
            <person name="Nicholson A.C."/>
        </authorList>
    </citation>
    <scope>NUCLEOTIDE SEQUENCE [LARGE SCALE GENOMIC DNA]</scope>
    <source>
        <strain evidence="3 4">JCM 14282</strain>
    </source>
</reference>
<dbReference type="SUPFAM" id="SSF53448">
    <property type="entry name" value="Nucleotide-diphospho-sugar transferases"/>
    <property type="match status" value="1"/>
</dbReference>